<feature type="compositionally biased region" description="Polar residues" evidence="1">
    <location>
        <begin position="29"/>
        <end position="39"/>
    </location>
</feature>
<feature type="compositionally biased region" description="Polar residues" evidence="1">
    <location>
        <begin position="52"/>
        <end position="67"/>
    </location>
</feature>
<dbReference type="AlphaFoldDB" id="A0A3G9FN47"/>
<dbReference type="EMBL" id="CP068176">
    <property type="protein sequence ID" value="QQT87051.1"/>
    <property type="molecule type" value="Genomic_DNA"/>
</dbReference>
<dbReference type="Proteomes" id="UP000595320">
    <property type="component" value="Chromosome"/>
</dbReference>
<dbReference type="EMBL" id="CP089044">
    <property type="protein sequence ID" value="UYF75337.1"/>
    <property type="molecule type" value="Genomic_DNA"/>
</dbReference>
<proteinExistence type="predicted"/>
<feature type="region of interest" description="Disordered" evidence="1">
    <location>
        <begin position="27"/>
        <end position="78"/>
    </location>
</feature>
<evidence type="ECO:0000256" key="2">
    <source>
        <dbReference type="SAM" id="SignalP"/>
    </source>
</evidence>
<dbReference type="PROSITE" id="PS51257">
    <property type="entry name" value="PROKAR_LIPOPROTEIN"/>
    <property type="match status" value="1"/>
</dbReference>
<reference evidence="3 5" key="1">
    <citation type="submission" date="2021-01" db="EMBL/GenBank/DDBJ databases">
        <title>FDA dAtabase for Regulatory Grade micrObial Sequences (FDA-ARGOS): Supporting development and validation of Infectious Disease Dx tests.</title>
        <authorList>
            <person name="Sproer C."/>
            <person name="Gronow S."/>
            <person name="Severitt S."/>
            <person name="Schroder I."/>
            <person name="Tallon L."/>
            <person name="Sadzewicz L."/>
            <person name="Zhao X."/>
            <person name="Boylan J."/>
            <person name="Ott S."/>
            <person name="Bowen H."/>
            <person name="Vavikolanu K."/>
            <person name="Mehta A."/>
            <person name="Aluvathingal J."/>
            <person name="Nadendla S."/>
            <person name="Lowell S."/>
            <person name="Myers T."/>
            <person name="Yan Y."/>
            <person name="Sichtig H."/>
        </authorList>
    </citation>
    <scope>NUCLEOTIDE SEQUENCE [LARGE SCALE GENOMIC DNA]</scope>
    <source>
        <strain evidence="3 5">FDAARGOS_1096</strain>
    </source>
</reference>
<organism evidence="3 5">
    <name type="scientific">Acinetobacter ursingii</name>
    <dbReference type="NCBI Taxonomy" id="108980"/>
    <lineage>
        <taxon>Bacteria</taxon>
        <taxon>Pseudomonadati</taxon>
        <taxon>Pseudomonadota</taxon>
        <taxon>Gammaproteobacteria</taxon>
        <taxon>Moraxellales</taxon>
        <taxon>Moraxellaceae</taxon>
        <taxon>Acinetobacter</taxon>
    </lineage>
</organism>
<dbReference type="GeneID" id="66210688"/>
<feature type="chain" id="PRO_5040680690" evidence="2">
    <location>
        <begin position="18"/>
        <end position="78"/>
    </location>
</feature>
<gene>
    <name evidence="3" type="ORF">I6I53_04585</name>
    <name evidence="4" type="ORF">LSO58_16415</name>
</gene>
<name>A0A3G9FN47_9GAMM</name>
<sequence>MKKLGLLSLVFAGVAFTAVGCASEAGLNASGSTQASASPEATGVQGGVAVQADTSTQAQPVQASPEQPQVAPESAPVQ</sequence>
<accession>A0A3G9FN47</accession>
<feature type="signal peptide" evidence="2">
    <location>
        <begin position="1"/>
        <end position="17"/>
    </location>
</feature>
<evidence type="ECO:0000256" key="1">
    <source>
        <dbReference type="SAM" id="MobiDB-lite"/>
    </source>
</evidence>
<reference evidence="4" key="2">
    <citation type="journal article" date="2022" name="J Glob Antimicrob Resist">
        <title>Comparative analysis of IMP-4- and OXA-58-containing plasmids of three carbapenemase-producing Acinetobacter ursingii strains in the Netherlands.</title>
        <authorList>
            <person name="Hendrickx A.P.A."/>
            <person name="Schade R.P."/>
            <person name="Landman F."/>
            <person name="Bosch T."/>
            <person name="Schouls L.M."/>
            <person name="van Dijk K."/>
        </authorList>
    </citation>
    <scope>NUCLEOTIDE SEQUENCE</scope>
    <source>
        <strain evidence="4">RIVM_C010761</strain>
    </source>
</reference>
<evidence type="ECO:0000313" key="5">
    <source>
        <dbReference type="Proteomes" id="UP000595320"/>
    </source>
</evidence>
<evidence type="ECO:0000313" key="3">
    <source>
        <dbReference type="EMBL" id="QQT87051.1"/>
    </source>
</evidence>
<evidence type="ECO:0000313" key="4">
    <source>
        <dbReference type="EMBL" id="UYF75337.1"/>
    </source>
</evidence>
<protein>
    <submittedName>
        <fullName evidence="3">Uncharacterized protein</fullName>
    </submittedName>
</protein>
<dbReference type="RefSeq" id="WP_004986255.1">
    <property type="nucleotide sequence ID" value="NZ_AP018824.1"/>
</dbReference>
<keyword evidence="2" id="KW-0732">Signal</keyword>
<dbReference type="Proteomes" id="UP001164081">
    <property type="component" value="Chromosome"/>
</dbReference>